<gene>
    <name evidence="21" type="ORF">FHL15_006046</name>
</gene>
<keyword evidence="6" id="KW-0813">Transport</keyword>
<dbReference type="EMBL" id="VFLP01000031">
    <property type="protein sequence ID" value="TRX93178.1"/>
    <property type="molecule type" value="Genomic_DNA"/>
</dbReference>
<evidence type="ECO:0000256" key="15">
    <source>
        <dbReference type="ARBA" id="ARBA00022989"/>
    </source>
</evidence>
<dbReference type="Pfam" id="PF06985">
    <property type="entry name" value="HET"/>
    <property type="match status" value="1"/>
</dbReference>
<keyword evidence="13" id="KW-0862">Zinc</keyword>
<dbReference type="Pfam" id="PF04757">
    <property type="entry name" value="Pex2_Pex12"/>
    <property type="match status" value="1"/>
</dbReference>
<evidence type="ECO:0000256" key="3">
    <source>
        <dbReference type="ARBA" id="ARBA00004906"/>
    </source>
</evidence>
<evidence type="ECO:0000256" key="1">
    <source>
        <dbReference type="ARBA" id="ARBA00000900"/>
    </source>
</evidence>
<dbReference type="AlphaFoldDB" id="A0A553HYZ8"/>
<dbReference type="OrthoDB" id="6270329at2759"/>
<comment type="pathway">
    <text evidence="3">Protein modification; protein ubiquitination.</text>
</comment>
<evidence type="ECO:0000256" key="9">
    <source>
        <dbReference type="ARBA" id="ARBA00022692"/>
    </source>
</evidence>
<dbReference type="SMART" id="SM00184">
    <property type="entry name" value="RING"/>
    <property type="match status" value="1"/>
</dbReference>
<dbReference type="FunFam" id="3.30.40.10:FF:000395">
    <property type="entry name" value="Putative Peroxisome biosynthesis protein (Peroxin-10)"/>
    <property type="match status" value="1"/>
</dbReference>
<evidence type="ECO:0000256" key="19">
    <source>
        <dbReference type="PROSITE-ProRule" id="PRU00175"/>
    </source>
</evidence>
<keyword evidence="11 19" id="KW-0863">Zinc-finger</keyword>
<accession>A0A553HYZ8</accession>
<dbReference type="GO" id="GO:0016562">
    <property type="term" value="P:protein import into peroxisome matrix, receptor recycling"/>
    <property type="evidence" value="ECO:0007669"/>
    <property type="project" value="UniProtKB-ARBA"/>
</dbReference>
<dbReference type="PANTHER" id="PTHR23350:SF0">
    <property type="entry name" value="PEROXISOME BIOGENESIS FACTOR 10"/>
    <property type="match status" value="1"/>
</dbReference>
<evidence type="ECO:0000256" key="16">
    <source>
        <dbReference type="ARBA" id="ARBA00023136"/>
    </source>
</evidence>
<dbReference type="STRING" id="2512241.A0A553HYZ8"/>
<keyword evidence="7" id="KW-0962">Peroxisome biogenesis</keyword>
<keyword evidence="17" id="KW-0576">Peroxisome</keyword>
<dbReference type="InterPro" id="IPR006845">
    <property type="entry name" value="Pex_N"/>
</dbReference>
<evidence type="ECO:0000256" key="8">
    <source>
        <dbReference type="ARBA" id="ARBA00022679"/>
    </source>
</evidence>
<dbReference type="SUPFAM" id="SSF57850">
    <property type="entry name" value="RING/U-box"/>
    <property type="match status" value="1"/>
</dbReference>
<dbReference type="PROSITE" id="PS50089">
    <property type="entry name" value="ZF_RING_2"/>
    <property type="match status" value="1"/>
</dbReference>
<keyword evidence="16" id="KW-0472">Membrane</keyword>
<keyword evidence="22" id="KW-1185">Reference proteome</keyword>
<keyword evidence="14" id="KW-0653">Protein transport</keyword>
<evidence type="ECO:0000256" key="14">
    <source>
        <dbReference type="ARBA" id="ARBA00022927"/>
    </source>
</evidence>
<evidence type="ECO:0000256" key="17">
    <source>
        <dbReference type="ARBA" id="ARBA00023140"/>
    </source>
</evidence>
<dbReference type="Proteomes" id="UP000319160">
    <property type="component" value="Unassembled WGS sequence"/>
</dbReference>
<evidence type="ECO:0000256" key="6">
    <source>
        <dbReference type="ARBA" id="ARBA00022448"/>
    </source>
</evidence>
<dbReference type="InterPro" id="IPR013083">
    <property type="entry name" value="Znf_RING/FYVE/PHD"/>
</dbReference>
<dbReference type="PANTHER" id="PTHR23350">
    <property type="entry name" value="PEROXISOME ASSEMBLY PROTEIN 10"/>
    <property type="match status" value="1"/>
</dbReference>
<reference evidence="22" key="1">
    <citation type="submission" date="2019-06" db="EMBL/GenBank/DDBJ databases">
        <title>Draft genome sequence of the griseofulvin-producing fungus Xylaria cubensis strain G536.</title>
        <authorList>
            <person name="Mead M.E."/>
            <person name="Raja H.A."/>
            <person name="Steenwyk J.L."/>
            <person name="Knowles S.L."/>
            <person name="Oberlies N.H."/>
            <person name="Rokas A."/>
        </authorList>
    </citation>
    <scope>NUCLEOTIDE SEQUENCE [LARGE SCALE GENOMIC DNA]</scope>
    <source>
        <strain evidence="22">G536</strain>
    </source>
</reference>
<organism evidence="21 22">
    <name type="scientific">Xylaria flabelliformis</name>
    <dbReference type="NCBI Taxonomy" id="2512241"/>
    <lineage>
        <taxon>Eukaryota</taxon>
        <taxon>Fungi</taxon>
        <taxon>Dikarya</taxon>
        <taxon>Ascomycota</taxon>
        <taxon>Pezizomycotina</taxon>
        <taxon>Sordariomycetes</taxon>
        <taxon>Xylariomycetidae</taxon>
        <taxon>Xylariales</taxon>
        <taxon>Xylariaceae</taxon>
        <taxon>Xylaria</taxon>
    </lineage>
</organism>
<dbReference type="PROSITE" id="PS00518">
    <property type="entry name" value="ZF_RING_1"/>
    <property type="match status" value="1"/>
</dbReference>
<evidence type="ECO:0000256" key="7">
    <source>
        <dbReference type="ARBA" id="ARBA00022593"/>
    </source>
</evidence>
<evidence type="ECO:0000256" key="2">
    <source>
        <dbReference type="ARBA" id="ARBA00004585"/>
    </source>
</evidence>
<keyword evidence="12" id="KW-0833">Ubl conjugation pathway</keyword>
<evidence type="ECO:0000256" key="10">
    <source>
        <dbReference type="ARBA" id="ARBA00022723"/>
    </source>
</evidence>
<dbReference type="InterPro" id="IPR025654">
    <property type="entry name" value="PEX2/10"/>
</dbReference>
<dbReference type="GO" id="GO:0061630">
    <property type="term" value="F:ubiquitin protein ligase activity"/>
    <property type="evidence" value="ECO:0007669"/>
    <property type="project" value="UniProtKB-EC"/>
</dbReference>
<evidence type="ECO:0000256" key="12">
    <source>
        <dbReference type="ARBA" id="ARBA00022786"/>
    </source>
</evidence>
<keyword evidence="10" id="KW-0479">Metal-binding</keyword>
<dbReference type="Gene3D" id="3.30.40.10">
    <property type="entry name" value="Zinc/RING finger domain, C3HC4 (zinc finger)"/>
    <property type="match status" value="1"/>
</dbReference>
<dbReference type="Pfam" id="PF13923">
    <property type="entry name" value="zf-C3HC4_2"/>
    <property type="match status" value="1"/>
</dbReference>
<dbReference type="InterPro" id="IPR001841">
    <property type="entry name" value="Znf_RING"/>
</dbReference>
<dbReference type="GO" id="GO:0005778">
    <property type="term" value="C:peroxisomal membrane"/>
    <property type="evidence" value="ECO:0007669"/>
    <property type="project" value="UniProtKB-SubCell"/>
</dbReference>
<evidence type="ECO:0000256" key="18">
    <source>
        <dbReference type="ARBA" id="ARBA00041230"/>
    </source>
</evidence>
<keyword evidence="9" id="KW-0812">Transmembrane</keyword>
<sequence>MGNVGFALHDTQGRLKDIIPRQMIPLSPKSPPVLKRIKSWIEECTEKHEHTLPQTNFMPTRLLEIADFGRQVSLQFPATKHSSYAVLSHCWGSIAPMTLTSRTLRKLEAGIRTKELPQNFQDAIWLTHQLGIQFLWIDSLCIVQDDPSDWAQESAMMYNVYNNSFVTIAASRAAHSSEGFLGDRVEKSNKLSGYFKKMHKGYGLEMWYDLVEMYSMRKLTREDDKLPALSGLAAIFFRQRSVNSNAMDLSNEYIAGLWSDDVIRGLCWRCEPRGIRPAKYRAPTWSWTSLDGPVRCKKWPMNELAVVQNIHVDLESPSRSFGQVLGGWISMKVIKLRPHTHFVFGSGNLRLSEGDTSFILGCSWDLEPFFSRRRESVSFIVKETELVVIPLGWREFQRPDDDRVFGPYCLILRRAESSDHVETTLPVYQRIGFGVAMAESEGGRFPKLGTGLKIGVRTNRTWAKSGMWVGPTAMATLSSSQPTTSSLASPPYPYAFAPDIIRAHQKDAYFQGLLTNQFTDLHRRLLGARSAHAWSTESRTLADLLYLCLTTLIGNRTLGEEYCGLVQVEAPPPGSKHPDQGRRRLPSIQRRAAYIAGSILLPYGLAKLLPALRSRIRTRLQRSLARAEARAQTASSPDVKPSQKGRLATQTWSYKLQTYLLANLSTLTSPAPVHALSLALFYFSGSYYELAKRLTGLRYIFTSRTPAGGPGNEPSADRAGYELLGVLLAVQMSVQAYLHVRSTLESFSTASQQLASRERNTGAGGSIDVSLDEHAYSANNAILLTEMGTPGTSAGQGQATRINVAAVTHTPPPPKQSAGEGGDGGVRYDLANEDAMRWIKGAQQRKCTLCLEELKDPAATQCGHVFCWACIGDWVREKPECPLCRREAMVQHILPLRAF</sequence>
<dbReference type="CDD" id="cd16527">
    <property type="entry name" value="RING-HC_PEX10"/>
    <property type="match status" value="1"/>
</dbReference>
<comment type="caution">
    <text evidence="21">The sequence shown here is derived from an EMBL/GenBank/DDBJ whole genome shotgun (WGS) entry which is preliminary data.</text>
</comment>
<proteinExistence type="inferred from homology"/>
<comment type="subcellular location">
    <subcellularLocation>
        <location evidence="2">Peroxisome membrane</location>
        <topology evidence="2">Multi-pass membrane protein</topology>
    </subcellularLocation>
</comment>
<protein>
    <recommendedName>
        <fullName evidence="5">RING-type E3 ubiquitin transferase</fullName>
        <ecNumber evidence="5">2.3.2.27</ecNumber>
    </recommendedName>
    <alternativeName>
        <fullName evidence="18">Peroxin-10</fullName>
    </alternativeName>
</protein>
<dbReference type="EC" id="2.3.2.27" evidence="5"/>
<dbReference type="GO" id="GO:0008270">
    <property type="term" value="F:zinc ion binding"/>
    <property type="evidence" value="ECO:0007669"/>
    <property type="project" value="UniProtKB-KW"/>
</dbReference>
<keyword evidence="8" id="KW-0808">Transferase</keyword>
<evidence type="ECO:0000259" key="20">
    <source>
        <dbReference type="PROSITE" id="PS50089"/>
    </source>
</evidence>
<comment type="similarity">
    <text evidence="4">Belongs to the pex2/pex10/pex12 family.</text>
</comment>
<name>A0A553HYZ8_9PEZI</name>
<evidence type="ECO:0000256" key="4">
    <source>
        <dbReference type="ARBA" id="ARBA00008704"/>
    </source>
</evidence>
<dbReference type="InterPro" id="IPR017907">
    <property type="entry name" value="Znf_RING_CS"/>
</dbReference>
<evidence type="ECO:0000256" key="5">
    <source>
        <dbReference type="ARBA" id="ARBA00012483"/>
    </source>
</evidence>
<dbReference type="GO" id="GO:0016567">
    <property type="term" value="P:protein ubiquitination"/>
    <property type="evidence" value="ECO:0007669"/>
    <property type="project" value="UniProtKB-ARBA"/>
</dbReference>
<dbReference type="InterPro" id="IPR010730">
    <property type="entry name" value="HET"/>
</dbReference>
<evidence type="ECO:0000256" key="11">
    <source>
        <dbReference type="ARBA" id="ARBA00022771"/>
    </source>
</evidence>
<keyword evidence="15" id="KW-1133">Transmembrane helix</keyword>
<evidence type="ECO:0000313" key="22">
    <source>
        <dbReference type="Proteomes" id="UP000319160"/>
    </source>
</evidence>
<comment type="catalytic activity">
    <reaction evidence="1">
        <text>S-ubiquitinyl-[E2 ubiquitin-conjugating enzyme]-L-cysteine + [acceptor protein]-L-lysine = [E2 ubiquitin-conjugating enzyme]-L-cysteine + N(6)-ubiquitinyl-[acceptor protein]-L-lysine.</text>
        <dbReference type="EC" id="2.3.2.27"/>
    </reaction>
</comment>
<evidence type="ECO:0000313" key="21">
    <source>
        <dbReference type="EMBL" id="TRX93178.1"/>
    </source>
</evidence>
<evidence type="ECO:0000256" key="13">
    <source>
        <dbReference type="ARBA" id="ARBA00022833"/>
    </source>
</evidence>
<feature type="domain" description="RING-type" evidence="20">
    <location>
        <begin position="847"/>
        <end position="885"/>
    </location>
</feature>